<dbReference type="Gene3D" id="1.10.3810.10">
    <property type="entry name" value="Biosynthetic peptidoglycan transglycosylase-like"/>
    <property type="match status" value="1"/>
</dbReference>
<dbReference type="Pfam" id="PF00912">
    <property type="entry name" value="Transgly"/>
    <property type="match status" value="1"/>
</dbReference>
<dbReference type="SUPFAM" id="SSF56601">
    <property type="entry name" value="beta-lactamase/transpeptidase-like"/>
    <property type="match status" value="1"/>
</dbReference>
<comment type="catalytic activity">
    <reaction evidence="17">
        <text>[GlcNAc-(1-&gt;4)-Mur2Ac(oyl-L-Ala-gamma-D-Glu-L-Lys-D-Ala-D-Ala)](n)-di-trans,octa-cis-undecaprenyl diphosphate + beta-D-GlcNAc-(1-&gt;4)-Mur2Ac(oyl-L-Ala-gamma-D-Glu-L-Lys-D-Ala-D-Ala)-di-trans,octa-cis-undecaprenyl diphosphate = [GlcNAc-(1-&gt;4)-Mur2Ac(oyl-L-Ala-gamma-D-Glu-L-Lys-D-Ala-D-Ala)](n+1)-di-trans,octa-cis-undecaprenyl diphosphate + di-trans,octa-cis-undecaprenyl diphosphate + H(+)</text>
        <dbReference type="Rhea" id="RHEA:23708"/>
        <dbReference type="Rhea" id="RHEA-COMP:9602"/>
        <dbReference type="Rhea" id="RHEA-COMP:9603"/>
        <dbReference type="ChEBI" id="CHEBI:15378"/>
        <dbReference type="ChEBI" id="CHEBI:58405"/>
        <dbReference type="ChEBI" id="CHEBI:60033"/>
        <dbReference type="ChEBI" id="CHEBI:78435"/>
        <dbReference type="EC" id="2.4.99.28"/>
    </reaction>
</comment>
<evidence type="ECO:0000256" key="17">
    <source>
        <dbReference type="ARBA" id="ARBA00049902"/>
    </source>
</evidence>
<comment type="subcellular location">
    <subcellularLocation>
        <location evidence="1">Cell membrane</location>
    </subcellularLocation>
</comment>
<comment type="pathway">
    <text evidence="2">Cell wall biogenesis; peptidoglycan biosynthesis.</text>
</comment>
<keyword evidence="8" id="KW-0328">Glycosyltransferase</keyword>
<evidence type="ECO:0000313" key="21">
    <source>
        <dbReference type="EMBL" id="MXV17586.1"/>
    </source>
</evidence>
<keyword evidence="10" id="KW-0378">Hydrolase</keyword>
<comment type="caution">
    <text evidence="21">The sequence shown here is derived from an EMBL/GenBank/DDBJ whole genome shotgun (WGS) entry which is preliminary data.</text>
</comment>
<dbReference type="InterPro" id="IPR036950">
    <property type="entry name" value="PBP_transglycosylase"/>
</dbReference>
<keyword evidence="15" id="KW-0961">Cell wall biogenesis/degradation</keyword>
<evidence type="ECO:0000256" key="2">
    <source>
        <dbReference type="ARBA" id="ARBA00004752"/>
    </source>
</evidence>
<evidence type="ECO:0000256" key="13">
    <source>
        <dbReference type="ARBA" id="ARBA00023136"/>
    </source>
</evidence>
<evidence type="ECO:0000259" key="20">
    <source>
        <dbReference type="Pfam" id="PF00912"/>
    </source>
</evidence>
<evidence type="ECO:0000256" key="3">
    <source>
        <dbReference type="ARBA" id="ARBA00007090"/>
    </source>
</evidence>
<evidence type="ECO:0000256" key="15">
    <source>
        <dbReference type="ARBA" id="ARBA00023316"/>
    </source>
</evidence>
<evidence type="ECO:0000256" key="1">
    <source>
        <dbReference type="ARBA" id="ARBA00004236"/>
    </source>
</evidence>
<evidence type="ECO:0000256" key="9">
    <source>
        <dbReference type="ARBA" id="ARBA00022679"/>
    </source>
</evidence>
<dbReference type="InterPro" id="IPR001460">
    <property type="entry name" value="PCN-bd_Tpept"/>
</dbReference>
<evidence type="ECO:0000256" key="4">
    <source>
        <dbReference type="ARBA" id="ARBA00007739"/>
    </source>
</evidence>
<dbReference type="GO" id="GO:0009002">
    <property type="term" value="F:serine-type D-Ala-D-Ala carboxypeptidase activity"/>
    <property type="evidence" value="ECO:0007669"/>
    <property type="project" value="UniProtKB-EC"/>
</dbReference>
<dbReference type="GO" id="GO:0008658">
    <property type="term" value="F:penicillin binding"/>
    <property type="evidence" value="ECO:0007669"/>
    <property type="project" value="InterPro"/>
</dbReference>
<sequence>MQQRHHHNQLTKQEIRRYTIRFWKIVVGCVAFGIILLFSVGLGLFGALPSTSVLENPKSNLASSVISEDGETLGTYYIQNRTPVTYDEISPNVINALVATEDKRFYEHSGIDFSRTLASVFYTLIGRQQGGSTITQQLALNMFSKEGRAKGSKIKRIVQKLQEWILAVKLERSYTKEEIITMYLNTVDWGAYSTFGINSASLTYFRVPPSKLKPDQAALLVGMVNGPGKFSPVRYPENTTRRRNLVLNRMVEKGYLGETEAAEYKAMPLGVKVSPLTTNLGLAPYFRAVLKSEIQKIFEEQSIYKADGTPYDLDRDGLKIYTTINADMQRYAETSQKEYLKILQVQFNQQWHGRDPFKTNPAFEKMLFKAVRNSGRYAELQESGLSDEAIFAEFRKPVKMKIFSWKGDIDTVMRPMDSVKYYKLVLRNSLMSMDPVNGHIKAWVGGNNFEYFKYDQVKVGTRQVGSTAKPFTYAVAIGSNGYSPCYQVLNEPVTLDNGYGEEWHPKAYKPLPGAITLKTALAFSQNYVTAYMMKMVGPTAVKTLIEKMGITSRVEPVNPICLGVFDASVYDMVGAYSAFVNHGIWTAPTYLLKIEDRKGNVIYTGKHPQQKMVLDPSTAYVMTDMLKGVVQRGTGRRIQYEYGLTNPIGGKTGTTQENSDGWFIGITPRLVTGVWTGFEERTVHFASTDQGEGAKSALPVFARYMKRVYADPKLNIPKTDFEPPAGGVNIELNCDAYGGADSVKAADPKIRF</sequence>
<evidence type="ECO:0000256" key="7">
    <source>
        <dbReference type="ARBA" id="ARBA00022670"/>
    </source>
</evidence>
<dbReference type="GO" id="GO:0008955">
    <property type="term" value="F:peptidoglycan glycosyltransferase activity"/>
    <property type="evidence" value="ECO:0007669"/>
    <property type="project" value="UniProtKB-EC"/>
</dbReference>
<dbReference type="SUPFAM" id="SSF53955">
    <property type="entry name" value="Lysozyme-like"/>
    <property type="match status" value="1"/>
</dbReference>
<keyword evidence="22" id="KW-1185">Reference proteome</keyword>
<dbReference type="GO" id="GO:0030288">
    <property type="term" value="C:outer membrane-bounded periplasmic space"/>
    <property type="evidence" value="ECO:0007669"/>
    <property type="project" value="TreeGrafter"/>
</dbReference>
<evidence type="ECO:0000256" key="10">
    <source>
        <dbReference type="ARBA" id="ARBA00022801"/>
    </source>
</evidence>
<dbReference type="Pfam" id="PF00905">
    <property type="entry name" value="Transpeptidase"/>
    <property type="match status" value="1"/>
</dbReference>
<evidence type="ECO:0000256" key="11">
    <source>
        <dbReference type="ARBA" id="ARBA00022960"/>
    </source>
</evidence>
<comment type="similarity">
    <text evidence="4">In the N-terminal section; belongs to the glycosyltransferase 51 family.</text>
</comment>
<comment type="similarity">
    <text evidence="3">In the C-terminal section; belongs to the transpeptidase family.</text>
</comment>
<reference evidence="21 22" key="1">
    <citation type="submission" date="2019-11" db="EMBL/GenBank/DDBJ databases">
        <title>Pedobacter sp. HMF7056 Genome sequencing and assembly.</title>
        <authorList>
            <person name="Kang H."/>
            <person name="Kim H."/>
            <person name="Joh K."/>
        </authorList>
    </citation>
    <scope>NUCLEOTIDE SEQUENCE [LARGE SCALE GENOMIC DNA]</scope>
    <source>
        <strain evidence="21 22">HMF7056</strain>
    </source>
</reference>
<keyword evidence="11" id="KW-0133">Cell shape</keyword>
<dbReference type="GO" id="GO:0008360">
    <property type="term" value="P:regulation of cell shape"/>
    <property type="evidence" value="ECO:0007669"/>
    <property type="project" value="UniProtKB-KW"/>
</dbReference>
<evidence type="ECO:0000256" key="5">
    <source>
        <dbReference type="ARBA" id="ARBA00022475"/>
    </source>
</evidence>
<feature type="domain" description="Glycosyl transferase family 51" evidence="20">
    <location>
        <begin position="70"/>
        <end position="250"/>
    </location>
</feature>
<name>A0A7K1Y4E9_9SPHI</name>
<dbReference type="AlphaFoldDB" id="A0A7K1Y4E9"/>
<evidence type="ECO:0000259" key="19">
    <source>
        <dbReference type="Pfam" id="PF00905"/>
    </source>
</evidence>
<dbReference type="Proteomes" id="UP000451233">
    <property type="component" value="Unassembled WGS sequence"/>
</dbReference>
<feature type="transmembrane region" description="Helical" evidence="18">
    <location>
        <begin position="21"/>
        <end position="48"/>
    </location>
</feature>
<proteinExistence type="inferred from homology"/>
<keyword evidence="5" id="KW-1003">Cell membrane</keyword>
<evidence type="ECO:0000313" key="22">
    <source>
        <dbReference type="Proteomes" id="UP000451233"/>
    </source>
</evidence>
<dbReference type="PANTHER" id="PTHR32282">
    <property type="entry name" value="BINDING PROTEIN TRANSPEPTIDASE, PUTATIVE-RELATED"/>
    <property type="match status" value="1"/>
</dbReference>
<evidence type="ECO:0000256" key="6">
    <source>
        <dbReference type="ARBA" id="ARBA00022645"/>
    </source>
</evidence>
<evidence type="ECO:0000256" key="18">
    <source>
        <dbReference type="SAM" id="Phobius"/>
    </source>
</evidence>
<dbReference type="InterPro" id="IPR001264">
    <property type="entry name" value="Glyco_trans_51"/>
</dbReference>
<dbReference type="RefSeq" id="WP_160908579.1">
    <property type="nucleotide sequence ID" value="NZ_WVHS01000005.1"/>
</dbReference>
<evidence type="ECO:0000256" key="12">
    <source>
        <dbReference type="ARBA" id="ARBA00022984"/>
    </source>
</evidence>
<evidence type="ECO:0000256" key="14">
    <source>
        <dbReference type="ARBA" id="ARBA00023268"/>
    </source>
</evidence>
<dbReference type="InterPro" id="IPR050396">
    <property type="entry name" value="Glycosyltr_51/Transpeptidase"/>
</dbReference>
<accession>A0A7K1Y4E9</accession>
<comment type="catalytic activity">
    <reaction evidence="16">
        <text>Preferential cleavage: (Ac)2-L-Lys-D-Ala-|-D-Ala. Also transpeptidation of peptidyl-alanyl moieties that are N-acyl substituents of D-alanine.</text>
        <dbReference type="EC" id="3.4.16.4"/>
    </reaction>
</comment>
<keyword evidence="18" id="KW-1133">Transmembrane helix</keyword>
<keyword evidence="13 18" id="KW-0472">Membrane</keyword>
<dbReference type="GO" id="GO:0005886">
    <property type="term" value="C:plasma membrane"/>
    <property type="evidence" value="ECO:0007669"/>
    <property type="project" value="UniProtKB-SubCell"/>
</dbReference>
<keyword evidence="7" id="KW-0645">Protease</keyword>
<feature type="domain" description="Penicillin-binding protein transpeptidase" evidence="19">
    <location>
        <begin position="432"/>
        <end position="669"/>
    </location>
</feature>
<dbReference type="GO" id="GO:0009252">
    <property type="term" value="P:peptidoglycan biosynthetic process"/>
    <property type="evidence" value="ECO:0007669"/>
    <property type="project" value="UniProtKB-KW"/>
</dbReference>
<dbReference type="GO" id="GO:0071555">
    <property type="term" value="P:cell wall organization"/>
    <property type="evidence" value="ECO:0007669"/>
    <property type="project" value="UniProtKB-KW"/>
</dbReference>
<dbReference type="PANTHER" id="PTHR32282:SF11">
    <property type="entry name" value="PENICILLIN-BINDING PROTEIN 1B"/>
    <property type="match status" value="1"/>
</dbReference>
<dbReference type="Gene3D" id="3.40.710.10">
    <property type="entry name" value="DD-peptidase/beta-lactamase superfamily"/>
    <property type="match status" value="1"/>
</dbReference>
<dbReference type="GO" id="GO:0006508">
    <property type="term" value="P:proteolysis"/>
    <property type="evidence" value="ECO:0007669"/>
    <property type="project" value="UniProtKB-KW"/>
</dbReference>
<protein>
    <submittedName>
        <fullName evidence="21">Penicillin-binding protein</fullName>
    </submittedName>
</protein>
<dbReference type="EMBL" id="WVHS01000005">
    <property type="protein sequence ID" value="MXV17586.1"/>
    <property type="molecule type" value="Genomic_DNA"/>
</dbReference>
<dbReference type="InterPro" id="IPR023346">
    <property type="entry name" value="Lysozyme-like_dom_sf"/>
</dbReference>
<keyword evidence="9" id="KW-0808">Transferase</keyword>
<dbReference type="InterPro" id="IPR012338">
    <property type="entry name" value="Beta-lactam/transpept-like"/>
</dbReference>
<organism evidence="21 22">
    <name type="scientific">Hufsiella ginkgonis</name>
    <dbReference type="NCBI Taxonomy" id="2695274"/>
    <lineage>
        <taxon>Bacteria</taxon>
        <taxon>Pseudomonadati</taxon>
        <taxon>Bacteroidota</taxon>
        <taxon>Sphingobacteriia</taxon>
        <taxon>Sphingobacteriales</taxon>
        <taxon>Sphingobacteriaceae</taxon>
        <taxon>Hufsiella</taxon>
    </lineage>
</organism>
<evidence type="ECO:0000256" key="16">
    <source>
        <dbReference type="ARBA" id="ARBA00034000"/>
    </source>
</evidence>
<keyword evidence="18" id="KW-0812">Transmembrane</keyword>
<keyword evidence="6" id="KW-0121">Carboxypeptidase</keyword>
<keyword evidence="12" id="KW-0573">Peptidoglycan synthesis</keyword>
<gene>
    <name evidence="21" type="ORF">GS398_19960</name>
</gene>
<keyword evidence="14" id="KW-0511">Multifunctional enzyme</keyword>
<evidence type="ECO:0000256" key="8">
    <source>
        <dbReference type="ARBA" id="ARBA00022676"/>
    </source>
</evidence>